<keyword evidence="2" id="KW-1185">Reference proteome</keyword>
<dbReference type="OrthoDB" id="4374534at2"/>
<gene>
    <name evidence="1" type="ORF">nbrc107696_11450</name>
</gene>
<evidence type="ECO:0000313" key="2">
    <source>
        <dbReference type="Proteomes" id="UP000444960"/>
    </source>
</evidence>
<proteinExistence type="predicted"/>
<dbReference type="AlphaFoldDB" id="A0A7I9V5K7"/>
<name>A0A7I9V5K7_9ACTN</name>
<organism evidence="1 2">
    <name type="scientific">Gordonia spumicola</name>
    <dbReference type="NCBI Taxonomy" id="589161"/>
    <lineage>
        <taxon>Bacteria</taxon>
        <taxon>Bacillati</taxon>
        <taxon>Actinomycetota</taxon>
        <taxon>Actinomycetes</taxon>
        <taxon>Mycobacteriales</taxon>
        <taxon>Gordoniaceae</taxon>
        <taxon>Gordonia</taxon>
    </lineage>
</organism>
<reference evidence="2" key="1">
    <citation type="submission" date="2019-06" db="EMBL/GenBank/DDBJ databases">
        <title>Gordonia isolated from sludge of a wastewater treatment plant.</title>
        <authorList>
            <person name="Tamura T."/>
            <person name="Aoyama K."/>
            <person name="Kang Y."/>
            <person name="Saito S."/>
            <person name="Akiyama N."/>
            <person name="Yazawa K."/>
            <person name="Gonoi T."/>
            <person name="Mikami Y."/>
        </authorList>
    </citation>
    <scope>NUCLEOTIDE SEQUENCE [LARGE SCALE GENOMIC DNA]</scope>
    <source>
        <strain evidence="2">NBRC 107696</strain>
    </source>
</reference>
<dbReference type="RefSeq" id="WP_161894551.1">
    <property type="nucleotide sequence ID" value="NZ_BJOV01000002.1"/>
</dbReference>
<dbReference type="EMBL" id="BJOV01000002">
    <property type="protein sequence ID" value="GEE00699.1"/>
    <property type="molecule type" value="Genomic_DNA"/>
</dbReference>
<accession>A0A7I9V5K7</accession>
<evidence type="ECO:0000313" key="1">
    <source>
        <dbReference type="EMBL" id="GEE00699.1"/>
    </source>
</evidence>
<dbReference type="Proteomes" id="UP000444960">
    <property type="component" value="Unassembled WGS sequence"/>
</dbReference>
<protein>
    <submittedName>
        <fullName evidence="1">Uncharacterized protein</fullName>
    </submittedName>
</protein>
<sequence>MATYVLDSSNTARLPRGPLAVTLTTSDAGVRARVTTRSESGAAVPSVPNGPHMVILPSITEMTTIGALPAAGLERFAPNTILHLSMTPEGALGRGGDTASLAPRDVSGLAFVDLATVAPQPDGSLQITTLLDVEDVPLPPVAHAARIATRGVLGVDHVRASSEMGVRCIVDLSTSMAPAFAQRAVAACADIVAGVTAVISGQTTVDWLATGPAATDFVRVGLADFGTRAGDPPATGLGLAADLVPGLATPVSGPTLTVVITDGPVPAVPTPNSHVVGLTVATGAVTAPATAVCLLRGDDAQERLAGDASAITAIVADLLRSVRERGLLA</sequence>
<comment type="caution">
    <text evidence="1">The sequence shown here is derived from an EMBL/GenBank/DDBJ whole genome shotgun (WGS) entry which is preliminary data.</text>
</comment>